<sequence length="295" mass="32693">MQLVPWAYQSRYGVTVRGMHSEPSGKPVLHFMHGNGFCGLTYAPMLQRLSPHFDLFISDAQGHGESDNGEQFLGWNVAADIAADAWLAHQQRFANAACYGVGHSFGGVLTALMHAQKPGIFKGLVLLDPVLFPPSMLLLARTLQGINLFKKNPLAKAALRRRQHWPDRATALQYFQQRTLFKTWHPEALQAYVENALLQTDEGVSLKCPPQREADVFSSYPKGLWPALKNAAGPVQVFYGDQTFPFVLKAIAKWQQLNPAVIANQVAGGHCFMQEQPAHAADWVTTTLKAFTALK</sequence>
<gene>
    <name evidence="2" type="primary">poxA</name>
    <name evidence="2" type="ORF">GCM10008111_28510</name>
</gene>
<name>A0ABQ2WVV8_9ALTE</name>
<dbReference type="PANTHER" id="PTHR43798:SF33">
    <property type="entry name" value="HYDROLASE, PUTATIVE (AFU_ORTHOLOGUE AFUA_2G14860)-RELATED"/>
    <property type="match status" value="1"/>
</dbReference>
<dbReference type="GO" id="GO:0016787">
    <property type="term" value="F:hydrolase activity"/>
    <property type="evidence" value="ECO:0007669"/>
    <property type="project" value="UniProtKB-KW"/>
</dbReference>
<keyword evidence="3" id="KW-1185">Reference proteome</keyword>
<accession>A0ABQ2WVV8</accession>
<dbReference type="InterPro" id="IPR050266">
    <property type="entry name" value="AB_hydrolase_sf"/>
</dbReference>
<organism evidence="2 3">
    <name type="scientific">Alishewanella tabrizica</name>
    <dbReference type="NCBI Taxonomy" id="671278"/>
    <lineage>
        <taxon>Bacteria</taxon>
        <taxon>Pseudomonadati</taxon>
        <taxon>Pseudomonadota</taxon>
        <taxon>Gammaproteobacteria</taxon>
        <taxon>Alteromonadales</taxon>
        <taxon>Alteromonadaceae</taxon>
        <taxon>Alishewanella</taxon>
    </lineage>
</organism>
<dbReference type="EMBL" id="BMYR01000013">
    <property type="protein sequence ID" value="GGW70767.1"/>
    <property type="molecule type" value="Genomic_DNA"/>
</dbReference>
<dbReference type="InterPro" id="IPR029058">
    <property type="entry name" value="AB_hydrolase_fold"/>
</dbReference>
<dbReference type="SUPFAM" id="SSF53474">
    <property type="entry name" value="alpha/beta-Hydrolases"/>
    <property type="match status" value="1"/>
</dbReference>
<dbReference type="Proteomes" id="UP000634667">
    <property type="component" value="Unassembled WGS sequence"/>
</dbReference>
<evidence type="ECO:0000313" key="2">
    <source>
        <dbReference type="EMBL" id="GGW70767.1"/>
    </source>
</evidence>
<protein>
    <submittedName>
        <fullName evidence="2">Alpha/beta hydrolase</fullName>
    </submittedName>
</protein>
<evidence type="ECO:0000313" key="3">
    <source>
        <dbReference type="Proteomes" id="UP000634667"/>
    </source>
</evidence>
<reference evidence="3" key="1">
    <citation type="journal article" date="2019" name="Int. J. Syst. Evol. Microbiol.">
        <title>The Global Catalogue of Microorganisms (GCM) 10K type strain sequencing project: providing services to taxonomists for standard genome sequencing and annotation.</title>
        <authorList>
            <consortium name="The Broad Institute Genomics Platform"/>
            <consortium name="The Broad Institute Genome Sequencing Center for Infectious Disease"/>
            <person name="Wu L."/>
            <person name="Ma J."/>
        </authorList>
    </citation>
    <scope>NUCLEOTIDE SEQUENCE [LARGE SCALE GENOMIC DNA]</scope>
    <source>
        <strain evidence="3">KCTC 23723</strain>
    </source>
</reference>
<dbReference type="PANTHER" id="PTHR43798">
    <property type="entry name" value="MONOACYLGLYCEROL LIPASE"/>
    <property type="match status" value="1"/>
</dbReference>
<dbReference type="Gene3D" id="3.40.50.1820">
    <property type="entry name" value="alpha/beta hydrolase"/>
    <property type="match status" value="1"/>
</dbReference>
<dbReference type="RefSeq" id="WP_189483911.1">
    <property type="nucleotide sequence ID" value="NZ_BMYR01000013.1"/>
</dbReference>
<keyword evidence="2" id="KW-0378">Hydrolase</keyword>
<comment type="caution">
    <text evidence="2">The sequence shown here is derived from an EMBL/GenBank/DDBJ whole genome shotgun (WGS) entry which is preliminary data.</text>
</comment>
<dbReference type="InterPro" id="IPR000073">
    <property type="entry name" value="AB_hydrolase_1"/>
</dbReference>
<evidence type="ECO:0000259" key="1">
    <source>
        <dbReference type="Pfam" id="PF12697"/>
    </source>
</evidence>
<proteinExistence type="predicted"/>
<dbReference type="Pfam" id="PF12697">
    <property type="entry name" value="Abhydrolase_6"/>
    <property type="match status" value="1"/>
</dbReference>
<feature type="domain" description="AB hydrolase-1" evidence="1">
    <location>
        <begin position="31"/>
        <end position="279"/>
    </location>
</feature>